<dbReference type="PROSITE" id="PS50297">
    <property type="entry name" value="ANK_REP_REGION"/>
    <property type="match status" value="1"/>
</dbReference>
<dbReference type="InterPro" id="IPR038508">
    <property type="entry name" value="ArfGAP_dom_sf"/>
</dbReference>
<dbReference type="Pfam" id="PF01412">
    <property type="entry name" value="ArfGap"/>
    <property type="match status" value="1"/>
</dbReference>
<dbReference type="SMART" id="SM00248">
    <property type="entry name" value="ANK"/>
    <property type="match status" value="2"/>
</dbReference>
<evidence type="ECO:0000256" key="3">
    <source>
        <dbReference type="ARBA" id="ARBA00022483"/>
    </source>
</evidence>
<feature type="domain" description="PH" evidence="14">
    <location>
        <begin position="17"/>
        <end position="112"/>
    </location>
</feature>
<keyword evidence="8" id="KW-0528">Neurotoxin</keyword>
<keyword evidence="3" id="KW-0268">Exocytosis</keyword>
<dbReference type="InterPro" id="IPR043593">
    <property type="entry name" value="ASAP"/>
</dbReference>
<keyword evidence="10" id="KW-1053">Target membrane</keyword>
<dbReference type="GO" id="GO:0006887">
    <property type="term" value="P:exocytosis"/>
    <property type="evidence" value="ECO:0007669"/>
    <property type="project" value="UniProtKB-KW"/>
</dbReference>
<keyword evidence="8" id="KW-0638">Presynaptic neurotoxin</keyword>
<dbReference type="GO" id="GO:0005737">
    <property type="term" value="C:cytoplasm"/>
    <property type="evidence" value="ECO:0007669"/>
    <property type="project" value="UniProtKB-SubCell"/>
</dbReference>
<organism evidence="16">
    <name type="scientific">Aceria tosichella</name>
    <name type="common">wheat curl mite</name>
    <dbReference type="NCBI Taxonomy" id="561515"/>
    <lineage>
        <taxon>Eukaryota</taxon>
        <taxon>Metazoa</taxon>
        <taxon>Ecdysozoa</taxon>
        <taxon>Arthropoda</taxon>
        <taxon>Chelicerata</taxon>
        <taxon>Arachnida</taxon>
        <taxon>Acari</taxon>
        <taxon>Acariformes</taxon>
        <taxon>Trombidiformes</taxon>
        <taxon>Prostigmata</taxon>
        <taxon>Eupodina</taxon>
        <taxon>Eriophyoidea</taxon>
        <taxon>Eriophyidae</taxon>
        <taxon>Eriophyinae</taxon>
        <taxon>Aceriini</taxon>
        <taxon>Aceria</taxon>
    </lineage>
</organism>
<dbReference type="Pfam" id="PF00169">
    <property type="entry name" value="PH"/>
    <property type="match status" value="1"/>
</dbReference>
<gene>
    <name evidence="16" type="primary">ASAP2</name>
    <name evidence="16" type="ORF">g.1418</name>
</gene>
<evidence type="ECO:0000256" key="13">
    <source>
        <dbReference type="SAM" id="MobiDB-lite"/>
    </source>
</evidence>
<reference evidence="16" key="1">
    <citation type="submission" date="2018-10" db="EMBL/GenBank/DDBJ databases">
        <title>Transcriptome assembly of Aceria tosichella (Wheat curl mite) Type 2.</title>
        <authorList>
            <person name="Scully E.D."/>
            <person name="Geib S.M."/>
            <person name="Palmer N.A."/>
            <person name="Gupta A.K."/>
            <person name="Sarath G."/>
            <person name="Tatineni S."/>
        </authorList>
    </citation>
    <scope>NUCLEOTIDE SEQUENCE</scope>
    <source>
        <strain evidence="16">LincolnNE</strain>
    </source>
</reference>
<accession>A0A6G1SLM7</accession>
<keyword evidence="5" id="KW-1052">Target cell membrane</keyword>
<dbReference type="GO" id="GO:0005096">
    <property type="term" value="F:GTPase activator activity"/>
    <property type="evidence" value="ECO:0007669"/>
    <property type="project" value="InterPro"/>
</dbReference>
<evidence type="ECO:0000259" key="15">
    <source>
        <dbReference type="PROSITE" id="PS50115"/>
    </source>
</evidence>
<dbReference type="SMART" id="SM00233">
    <property type="entry name" value="PH"/>
    <property type="match status" value="1"/>
</dbReference>
<dbReference type="GO" id="GO:0044218">
    <property type="term" value="C:other organism cell membrane"/>
    <property type="evidence" value="ECO:0007669"/>
    <property type="project" value="UniProtKB-KW"/>
</dbReference>
<evidence type="ECO:0000256" key="7">
    <source>
        <dbReference type="ARBA" id="ARBA00022833"/>
    </source>
</evidence>
<dbReference type="EMBL" id="GGYP01006042">
    <property type="protein sequence ID" value="MDE50813.1"/>
    <property type="molecule type" value="Transcribed_RNA"/>
</dbReference>
<dbReference type="GO" id="GO:0044231">
    <property type="term" value="C:host cell presynaptic membrane"/>
    <property type="evidence" value="ECO:0007669"/>
    <property type="project" value="UniProtKB-KW"/>
</dbReference>
<comment type="subcellular location">
    <subcellularLocation>
        <location evidence="2">Cytoplasm</location>
    </subcellularLocation>
    <subcellularLocation>
        <location evidence="1">Target cell membrane</location>
    </subcellularLocation>
</comment>
<dbReference type="SMART" id="SM00105">
    <property type="entry name" value="ArfGap"/>
    <property type="match status" value="1"/>
</dbReference>
<dbReference type="InterPro" id="IPR002110">
    <property type="entry name" value="Ankyrin_rpt"/>
</dbReference>
<protein>
    <submittedName>
        <fullName evidence="16">Arf-GAP with SH3 domain, ANK repeat and PH domain-containing protein 2</fullName>
    </submittedName>
</protein>
<evidence type="ECO:0000256" key="10">
    <source>
        <dbReference type="ARBA" id="ARBA00023298"/>
    </source>
</evidence>
<dbReference type="InterPro" id="IPR037844">
    <property type="entry name" value="PH_ASAP"/>
</dbReference>
<proteinExistence type="predicted"/>
<dbReference type="CDD" id="cd08834">
    <property type="entry name" value="ArfGap_ASAP"/>
    <property type="match status" value="1"/>
</dbReference>
<keyword evidence="7" id="KW-0862">Zinc</keyword>
<dbReference type="InterPro" id="IPR001849">
    <property type="entry name" value="PH_domain"/>
</dbReference>
<keyword evidence="8" id="KW-0800">Toxin</keyword>
<dbReference type="SUPFAM" id="SSF48403">
    <property type="entry name" value="Ankyrin repeat"/>
    <property type="match status" value="1"/>
</dbReference>
<dbReference type="Gene3D" id="1.25.40.20">
    <property type="entry name" value="Ankyrin repeat-containing domain"/>
    <property type="match status" value="1"/>
</dbReference>
<feature type="region of interest" description="Disordered" evidence="13">
    <location>
        <begin position="129"/>
        <end position="157"/>
    </location>
</feature>
<keyword evidence="9 11" id="KW-0040">ANK repeat</keyword>
<evidence type="ECO:0000256" key="8">
    <source>
        <dbReference type="ARBA" id="ARBA00023028"/>
    </source>
</evidence>
<evidence type="ECO:0000256" key="11">
    <source>
        <dbReference type="PROSITE-ProRule" id="PRU00023"/>
    </source>
</evidence>
<dbReference type="PRINTS" id="PR00405">
    <property type="entry name" value="REVINTRACTNG"/>
</dbReference>
<dbReference type="AlphaFoldDB" id="A0A6G1SLM7"/>
<dbReference type="GO" id="GO:0008270">
    <property type="term" value="F:zinc ion binding"/>
    <property type="evidence" value="ECO:0007669"/>
    <property type="project" value="UniProtKB-KW"/>
</dbReference>
<dbReference type="CDD" id="cd13251">
    <property type="entry name" value="PH_ASAP"/>
    <property type="match status" value="1"/>
</dbReference>
<evidence type="ECO:0000256" key="12">
    <source>
        <dbReference type="PROSITE-ProRule" id="PRU00288"/>
    </source>
</evidence>
<dbReference type="Gene3D" id="1.25.40.950">
    <property type="match status" value="1"/>
</dbReference>
<dbReference type="FunFam" id="2.30.29.30:FF:000322">
    <property type="entry name" value="Uncharacterized protein, isoform B"/>
    <property type="match status" value="1"/>
</dbReference>
<dbReference type="PROSITE" id="PS50088">
    <property type="entry name" value="ANK_REPEAT"/>
    <property type="match status" value="1"/>
</dbReference>
<feature type="domain" description="Arf-GAP" evidence="15">
    <location>
        <begin position="169"/>
        <end position="309"/>
    </location>
</feature>
<name>A0A6G1SLM7_9ACAR</name>
<dbReference type="SUPFAM" id="SSF57863">
    <property type="entry name" value="ArfGap/RecO-like zinc finger"/>
    <property type="match status" value="1"/>
</dbReference>
<dbReference type="InterPro" id="IPR001164">
    <property type="entry name" value="ArfGAP_dom"/>
</dbReference>
<dbReference type="Gene3D" id="2.30.29.30">
    <property type="entry name" value="Pleckstrin-homology domain (PH domain)/Phosphotyrosine-binding domain (PTB)"/>
    <property type="match status" value="1"/>
</dbReference>
<dbReference type="PROSITE" id="PS50003">
    <property type="entry name" value="PH_DOMAIN"/>
    <property type="match status" value="1"/>
</dbReference>
<evidence type="ECO:0000256" key="6">
    <source>
        <dbReference type="ARBA" id="ARBA00022723"/>
    </source>
</evidence>
<dbReference type="InterPro" id="IPR011993">
    <property type="entry name" value="PH-like_dom_sf"/>
</dbReference>
<dbReference type="Gene3D" id="1.10.220.150">
    <property type="entry name" value="Arf GTPase activating protein"/>
    <property type="match status" value="1"/>
</dbReference>
<keyword evidence="4" id="KW-0963">Cytoplasm</keyword>
<evidence type="ECO:0000256" key="4">
    <source>
        <dbReference type="ARBA" id="ARBA00022490"/>
    </source>
</evidence>
<dbReference type="PROSITE" id="PS50115">
    <property type="entry name" value="ARFGAP"/>
    <property type="match status" value="1"/>
</dbReference>
<evidence type="ECO:0000256" key="5">
    <source>
        <dbReference type="ARBA" id="ARBA00022537"/>
    </source>
</evidence>
<dbReference type="PANTHER" id="PTHR45854">
    <property type="entry name" value="ASAP FAMILY MEMBER"/>
    <property type="match status" value="1"/>
</dbReference>
<feature type="repeat" description="ANK" evidence="11">
    <location>
        <begin position="387"/>
        <end position="419"/>
    </location>
</feature>
<dbReference type="SUPFAM" id="SSF50729">
    <property type="entry name" value="PH domain-like"/>
    <property type="match status" value="1"/>
</dbReference>
<keyword evidence="10" id="KW-0472">Membrane</keyword>
<dbReference type="PANTHER" id="PTHR45854:SF3">
    <property type="entry name" value="ARFGAP WITH SH3 DOMAIN, ANK REPEAT AND PH DOMAIN-CONTAINING PROTEIN"/>
    <property type="match status" value="1"/>
</dbReference>
<dbReference type="InterPro" id="IPR037278">
    <property type="entry name" value="ARFGAP/RecO"/>
</dbReference>
<evidence type="ECO:0000256" key="2">
    <source>
        <dbReference type="ARBA" id="ARBA00004496"/>
    </source>
</evidence>
<evidence type="ECO:0000256" key="9">
    <source>
        <dbReference type="ARBA" id="ARBA00023043"/>
    </source>
</evidence>
<evidence type="ECO:0000313" key="16">
    <source>
        <dbReference type="EMBL" id="MDE50813.1"/>
    </source>
</evidence>
<dbReference type="Pfam" id="PF13857">
    <property type="entry name" value="Ank_5"/>
    <property type="match status" value="1"/>
</dbReference>
<evidence type="ECO:0000259" key="14">
    <source>
        <dbReference type="PROSITE" id="PS50003"/>
    </source>
</evidence>
<keyword evidence="6" id="KW-0479">Metal-binding</keyword>
<sequence length="446" mass="51088">MIHGYRLHQMQGNQIYGFRKSGYLLKKSEGKMRVKAWRKRRCEITDGYLFIYHSDETQPPTKLNLLTCQVKLVPGKEKKCFDLISYNRTYHFQVEDEHDITAWVYVLINCKEGALKKQFDDPNSNSKDFVDFGDANNTTTNSTTDSPSKRQNSTDETLHRFRAEQQLQQQLIRQVQALSGNDRCVDCSTNKDKPTWLSTNLGVLVCIECSGIHRDLGVHLSRIQSLTLDNINTSQLLIAHNMGNDFFNEIFEAKLKQLELLAADIASPNSFDTPRLKPNSSMEQRCEFIRAKYLHKKFCQTSHLDDNERIECLKQAVISKDLRKLLQLFGEGFDIASCISNDQDTSIHLALSCQASRENTGVQFECDLFILDFIIQNSRSINRQNARGETPLHYCAKYNLPECMKLLLRSGADVNIRNNNGETPLDVVKNLKQADYNLLIEILGDT</sequence>
<keyword evidence="12" id="KW-0863">Zinc-finger</keyword>
<evidence type="ECO:0000256" key="1">
    <source>
        <dbReference type="ARBA" id="ARBA00004175"/>
    </source>
</evidence>
<dbReference type="InterPro" id="IPR036770">
    <property type="entry name" value="Ankyrin_rpt-contain_sf"/>
</dbReference>